<dbReference type="PROSITE" id="PS00707">
    <property type="entry name" value="GLYCOSYL_HYDROL_F31_2"/>
    <property type="match status" value="1"/>
</dbReference>
<dbReference type="CDD" id="cd00111">
    <property type="entry name" value="Trefoil"/>
    <property type="match status" value="1"/>
</dbReference>
<comment type="caution">
    <text evidence="7">Lacks conserved residue(s) required for the propagation of feature annotation.</text>
</comment>
<dbReference type="SMART" id="SM00018">
    <property type="entry name" value="PD"/>
    <property type="match status" value="1"/>
</dbReference>
<dbReference type="InterPro" id="IPR030459">
    <property type="entry name" value="Glyco_hydro_31_CS"/>
</dbReference>
<evidence type="ECO:0000256" key="7">
    <source>
        <dbReference type="PROSITE-ProRule" id="PRU00779"/>
    </source>
</evidence>
<keyword evidence="6 8" id="KW-0326">Glycosidase</keyword>
<keyword evidence="4 9" id="KW-0472">Membrane</keyword>
<evidence type="ECO:0000256" key="10">
    <source>
        <dbReference type="SAM" id="SignalP"/>
    </source>
</evidence>
<dbReference type="Pfam" id="PF00088">
    <property type="entry name" value="Trefoil"/>
    <property type="match status" value="1"/>
</dbReference>
<dbReference type="InterPro" id="IPR000519">
    <property type="entry name" value="P_trefoil_dom"/>
</dbReference>
<feature type="transmembrane region" description="Helical" evidence="9">
    <location>
        <begin position="959"/>
        <end position="978"/>
    </location>
</feature>
<dbReference type="SUPFAM" id="SSF51445">
    <property type="entry name" value="(Trans)glycosidases"/>
    <property type="match status" value="1"/>
</dbReference>
<dbReference type="InterPro" id="IPR000322">
    <property type="entry name" value="Glyco_hydro_31_TIM"/>
</dbReference>
<keyword evidence="9" id="KW-0812">Transmembrane</keyword>
<dbReference type="InterPro" id="IPR011013">
    <property type="entry name" value="Gal_mutarotase_sf_dom"/>
</dbReference>
<dbReference type="InterPro" id="IPR017853">
    <property type="entry name" value="GH"/>
</dbReference>
<dbReference type="CDD" id="cd06602">
    <property type="entry name" value="GH31_MGAM_SI_GAA"/>
    <property type="match status" value="1"/>
</dbReference>
<dbReference type="InterPro" id="IPR048395">
    <property type="entry name" value="Glyco_hydro_31_C"/>
</dbReference>
<dbReference type="SUPFAM" id="SSF51011">
    <property type="entry name" value="Glycosyl hydrolase domain"/>
    <property type="match status" value="1"/>
</dbReference>
<comment type="similarity">
    <text evidence="2 8">Belongs to the glycosyl hydrolase 31 family.</text>
</comment>
<dbReference type="GO" id="GO:0016020">
    <property type="term" value="C:membrane"/>
    <property type="evidence" value="ECO:0007669"/>
    <property type="project" value="UniProtKB-SubCell"/>
</dbReference>
<feature type="signal peptide" evidence="10">
    <location>
        <begin position="1"/>
        <end position="22"/>
    </location>
</feature>
<keyword evidence="12" id="KW-1185">Reference proteome</keyword>
<accession>A0A0N5AKZ6</accession>
<dbReference type="AlphaFoldDB" id="A0A0N5AKZ6"/>
<dbReference type="GO" id="GO:0030246">
    <property type="term" value="F:carbohydrate binding"/>
    <property type="evidence" value="ECO:0007669"/>
    <property type="project" value="InterPro"/>
</dbReference>
<dbReference type="Gene3D" id="2.60.40.1760">
    <property type="entry name" value="glycosyl hydrolase (family 31)"/>
    <property type="match status" value="1"/>
</dbReference>
<keyword evidence="9" id="KW-1133">Transmembrane helix</keyword>
<dbReference type="Gene3D" id="2.60.40.1180">
    <property type="entry name" value="Golgi alpha-mannosidase II"/>
    <property type="match status" value="2"/>
</dbReference>
<dbReference type="Gene3D" id="4.10.110.10">
    <property type="entry name" value="Spasmolytic Protein, domain 1"/>
    <property type="match status" value="1"/>
</dbReference>
<evidence type="ECO:0000256" key="8">
    <source>
        <dbReference type="RuleBase" id="RU361185"/>
    </source>
</evidence>
<dbReference type="InterPro" id="IPR044913">
    <property type="entry name" value="P_trefoil_dom_sf"/>
</dbReference>
<dbReference type="STRING" id="451379.A0A0N5AKZ6"/>
<evidence type="ECO:0000256" key="1">
    <source>
        <dbReference type="ARBA" id="ARBA00004370"/>
    </source>
</evidence>
<evidence type="ECO:0000256" key="3">
    <source>
        <dbReference type="ARBA" id="ARBA00022801"/>
    </source>
</evidence>
<dbReference type="WBParaSite" id="SMUV_0000518601-mRNA-1">
    <property type="protein sequence ID" value="SMUV_0000518601-mRNA-1"/>
    <property type="gene ID" value="SMUV_0000518601"/>
</dbReference>
<evidence type="ECO:0000256" key="4">
    <source>
        <dbReference type="ARBA" id="ARBA00023136"/>
    </source>
</evidence>
<dbReference type="Pfam" id="PF21365">
    <property type="entry name" value="Glyco_hydro_31_3rd"/>
    <property type="match status" value="1"/>
</dbReference>
<feature type="domain" description="P-type" evidence="11">
    <location>
        <begin position="18"/>
        <end position="63"/>
    </location>
</feature>
<dbReference type="InterPro" id="IPR030458">
    <property type="entry name" value="Glyco_hydro_31_AS"/>
</dbReference>
<evidence type="ECO:0000256" key="5">
    <source>
        <dbReference type="ARBA" id="ARBA00023157"/>
    </source>
</evidence>
<evidence type="ECO:0000256" key="2">
    <source>
        <dbReference type="ARBA" id="ARBA00007806"/>
    </source>
</evidence>
<dbReference type="PANTHER" id="PTHR22762">
    <property type="entry name" value="ALPHA-GLUCOSIDASE"/>
    <property type="match status" value="1"/>
</dbReference>
<evidence type="ECO:0000313" key="13">
    <source>
        <dbReference type="WBParaSite" id="SMUV_0000518601-mRNA-1"/>
    </source>
</evidence>
<protein>
    <submittedName>
        <fullName evidence="13">P-type domain-containing protein</fullName>
    </submittedName>
</protein>
<organism evidence="12 13">
    <name type="scientific">Syphacia muris</name>
    <dbReference type="NCBI Taxonomy" id="451379"/>
    <lineage>
        <taxon>Eukaryota</taxon>
        <taxon>Metazoa</taxon>
        <taxon>Ecdysozoa</taxon>
        <taxon>Nematoda</taxon>
        <taxon>Chromadorea</taxon>
        <taxon>Rhabditida</taxon>
        <taxon>Spirurina</taxon>
        <taxon>Oxyuridomorpha</taxon>
        <taxon>Oxyuroidea</taxon>
        <taxon>Oxyuridae</taxon>
        <taxon>Syphacia</taxon>
    </lineage>
</organism>
<evidence type="ECO:0000256" key="9">
    <source>
        <dbReference type="SAM" id="Phobius"/>
    </source>
</evidence>
<dbReference type="Pfam" id="PF01055">
    <property type="entry name" value="Glyco_hydro_31_2nd"/>
    <property type="match status" value="1"/>
</dbReference>
<dbReference type="Gene3D" id="3.20.20.80">
    <property type="entry name" value="Glycosidases"/>
    <property type="match status" value="1"/>
</dbReference>
<keyword evidence="3 8" id="KW-0378">Hydrolase</keyword>
<dbReference type="Proteomes" id="UP000046393">
    <property type="component" value="Unplaced"/>
</dbReference>
<keyword evidence="5" id="KW-1015">Disulfide bond</keyword>
<reference evidence="13" key="1">
    <citation type="submission" date="2017-02" db="UniProtKB">
        <authorList>
            <consortium name="WormBaseParasite"/>
        </authorList>
    </citation>
    <scope>IDENTIFICATION</scope>
</reference>
<evidence type="ECO:0000259" key="11">
    <source>
        <dbReference type="PROSITE" id="PS51448"/>
    </source>
</evidence>
<sequence>MIGYYYLTVLLLLLPTESLCQAEKVRVDCFPEPGASKEACEARNCVWDENTSAVNAPYCYFPSTTGYTVSNIVNSTYTLTKQNSVNNPKNPYGSDISPIKVTAKDIDGVMNIRIEDASAARYEPPLNLPKDTSKQTEHLKFTASKASEMFSFKVQRQNPDVTLWDTSIGGLLFADQYIQIATLLPSEKVVGFGEHIHKNLMHDFTRYTTWPMFARDDAPDSVAELSTKNLYGVHPFYMCIEDRTGHAHGVLFLNSNAQEVTLGPGPSLVYRTIGGILDIYFFPGPTPDDVVSQYHKFIGLPVLPAYWALGYQLCRWGYTSLDDMKDAVQRTISKNIPLDVPYADIDYMNKYEDFTEGWQGFDDYVKQLQNEGRHVILIFDPAIEADYSTFNRSETHGVSYIDWPSHDFVPDEIEDNYTMIRDKNIMLGNVWPEANAAFPDFLDPQNNTRIWWTNEFTRFHNRCPFNGIWIDMNEPSNFDTGTYTPTQNKKYPIRKNFYLSCPIGNAYPLDDPKYRTWGAYYRKEYLSAKTLCMNGKTGRGKYNFYDTKSLYGWSETVATRDALRQMTNGKRGAIISRSTFVSSGRYGGHWLGDNTATWEDLRTSIVGTIEFSMFGIPYVGADICGFNGNTTEELCLRWHQLGAFYPFSRNHNTEGAIPQDPGRWDSVAEAARNALQLRYKLLPYLYSLLYDASINGRMVVKPLFFMNPTNDVSLDISNQFMWGESVMFAPILTKGADRRYAYFPPGFWYSIRENDYGRLIAGSVDGLMRPVEAPKTWNTPVFLLGGKIIPTQEPGLTTTISRTQPFGLIIALESTTATWDDAKGEMYWDDGESEGDQYYKWSIEFRSTPYGARVDIKQLHKPVTALDLPTLDTIDILGYDRNIHISSFTLNNQTLTVNSSSITYNKKVQMVRIKVNKFLSLTSANNIRLAWEHGDFEGTDTTTEVISTSPSSQITTSSASVISSFTALLIAALVVLIFY</sequence>
<dbReference type="GO" id="GO:0005975">
    <property type="term" value="P:carbohydrate metabolic process"/>
    <property type="evidence" value="ECO:0007669"/>
    <property type="project" value="InterPro"/>
</dbReference>
<dbReference type="PROSITE" id="PS51448">
    <property type="entry name" value="P_TREFOIL_2"/>
    <property type="match status" value="1"/>
</dbReference>
<evidence type="ECO:0000313" key="12">
    <source>
        <dbReference type="Proteomes" id="UP000046393"/>
    </source>
</evidence>
<dbReference type="CDD" id="cd14752">
    <property type="entry name" value="GH31_N"/>
    <property type="match status" value="1"/>
</dbReference>
<comment type="subcellular location">
    <subcellularLocation>
        <location evidence="1">Membrane</location>
    </subcellularLocation>
</comment>
<dbReference type="SUPFAM" id="SSF74650">
    <property type="entry name" value="Galactose mutarotase-like"/>
    <property type="match status" value="1"/>
</dbReference>
<keyword evidence="10" id="KW-0732">Signal</keyword>
<dbReference type="InterPro" id="IPR013780">
    <property type="entry name" value="Glyco_hydro_b"/>
</dbReference>
<dbReference type="FunFam" id="2.60.40.1760:FF:000001">
    <property type="entry name" value="Maltase-glucoamylase, intestinal"/>
    <property type="match status" value="1"/>
</dbReference>
<evidence type="ECO:0000256" key="6">
    <source>
        <dbReference type="ARBA" id="ARBA00023295"/>
    </source>
</evidence>
<proteinExistence type="inferred from homology"/>
<feature type="chain" id="PRO_5005893181" evidence="10">
    <location>
        <begin position="23"/>
        <end position="979"/>
    </location>
</feature>
<dbReference type="PANTHER" id="PTHR22762:SF94">
    <property type="entry name" value="P-TYPE DOMAIN-CONTAINING PROTEIN"/>
    <property type="match status" value="1"/>
</dbReference>
<dbReference type="PROSITE" id="PS00129">
    <property type="entry name" value="GLYCOSYL_HYDROL_F31_1"/>
    <property type="match status" value="1"/>
</dbReference>
<name>A0A0N5AKZ6_9BILA</name>
<dbReference type="GO" id="GO:0004558">
    <property type="term" value="F:alpha-1,4-glucosidase activity"/>
    <property type="evidence" value="ECO:0007669"/>
    <property type="project" value="TreeGrafter"/>
</dbReference>